<keyword evidence="4" id="KW-1185">Reference proteome</keyword>
<dbReference type="RefSeq" id="WP_058920051.1">
    <property type="nucleotide sequence ID" value="NZ_JBHSQC010000022.1"/>
</dbReference>
<sequence>MQPKEMGMNMKEGKLVNKWKLAVGYLMILSVLAACGTNVDSEKKANASKKVPSDILYMGLTNAPDSFNPLNTPGVSGRWTQRFFYDGLLEMPEPLTFEPALADSFETEDNQHYTIKLNQKAAWTDGTPITADDVVFTYNLIADPEVESVRGMAVSSLEGTNDVGKREAGLTELPNLVAVDDKTVTLKTKTPVDPNYLKEILGFEIFIVPKHILKDIPKKELANADFVTQPTVTSGSYKFVDYAKDDHLELVANEEYYKGAPEIKQLFIRIMNGTNLVTEFQSGGIQANAGGGIGVVPIQDVAILKEIDELTVDTNPSYSEQFALLNNDVFADTSIRQAIAHAINRQQIVDSLLKGEGEVLESAYTSASPYKNEDLKPTPYDPEKAKAFIAESDFDMSQEIRLVVPIGNKVREQYANLIEQDLKAVGFNVVQTTYDFPTTLELAQKGEYDLMLMGYAFTVDPDVSTYFASHGASNYSSYNDPESDALLEAGKKATTFEERKEIYNEFQVLWQKEMYVLPLYSDSQFAVKRNELTGGAKEFWAGSLSDISEWTLSGAQ</sequence>
<feature type="domain" description="Solute-binding protein family 5" evidence="2">
    <location>
        <begin position="97"/>
        <end position="470"/>
    </location>
</feature>
<comment type="caution">
    <text evidence="3">The sequence shown here is derived from an EMBL/GenBank/DDBJ whole genome shotgun (WGS) entry which is preliminary data.</text>
</comment>
<accession>A0ABW4NKT1</accession>
<keyword evidence="1" id="KW-0732">Signal</keyword>
<dbReference type="InterPro" id="IPR000914">
    <property type="entry name" value="SBP_5_dom"/>
</dbReference>
<dbReference type="PANTHER" id="PTHR30290">
    <property type="entry name" value="PERIPLASMIC BINDING COMPONENT OF ABC TRANSPORTER"/>
    <property type="match status" value="1"/>
</dbReference>
<dbReference type="InterPro" id="IPR039424">
    <property type="entry name" value="SBP_5"/>
</dbReference>
<gene>
    <name evidence="3" type="ORF">ACFSBK_01745</name>
</gene>
<dbReference type="CDD" id="cd00995">
    <property type="entry name" value="PBP2_NikA_DppA_OppA_like"/>
    <property type="match status" value="1"/>
</dbReference>
<dbReference type="EMBL" id="JBHUFF010000007">
    <property type="protein sequence ID" value="MFD1798580.1"/>
    <property type="molecule type" value="Genomic_DNA"/>
</dbReference>
<reference evidence="4" key="1">
    <citation type="journal article" date="2019" name="Int. J. Syst. Evol. Microbiol.">
        <title>The Global Catalogue of Microorganisms (GCM) 10K type strain sequencing project: providing services to taxonomists for standard genome sequencing and annotation.</title>
        <authorList>
            <consortium name="The Broad Institute Genomics Platform"/>
            <consortium name="The Broad Institute Genome Sequencing Center for Infectious Disease"/>
            <person name="Wu L."/>
            <person name="Ma J."/>
        </authorList>
    </citation>
    <scope>NUCLEOTIDE SEQUENCE [LARGE SCALE GENOMIC DNA]</scope>
    <source>
        <strain evidence="4">KCTC 42143</strain>
    </source>
</reference>
<dbReference type="Pfam" id="PF00496">
    <property type="entry name" value="SBP_bac_5"/>
    <property type="match status" value="1"/>
</dbReference>
<dbReference type="PIRSF" id="PIRSF002741">
    <property type="entry name" value="MppA"/>
    <property type="match status" value="1"/>
</dbReference>
<evidence type="ECO:0000313" key="3">
    <source>
        <dbReference type="EMBL" id="MFD1798580.1"/>
    </source>
</evidence>
<name>A0ABW4NKT1_9LACT</name>
<evidence type="ECO:0000256" key="1">
    <source>
        <dbReference type="ARBA" id="ARBA00022729"/>
    </source>
</evidence>
<dbReference type="InterPro" id="IPR030678">
    <property type="entry name" value="Peptide/Ni-bd"/>
</dbReference>
<organism evidence="3 4">
    <name type="scientific">Carnobacterium antarcticum</name>
    <dbReference type="NCBI Taxonomy" id="2126436"/>
    <lineage>
        <taxon>Bacteria</taxon>
        <taxon>Bacillati</taxon>
        <taxon>Bacillota</taxon>
        <taxon>Bacilli</taxon>
        <taxon>Lactobacillales</taxon>
        <taxon>Carnobacteriaceae</taxon>
        <taxon>Carnobacterium</taxon>
    </lineage>
</organism>
<dbReference type="Gene3D" id="3.90.76.10">
    <property type="entry name" value="Dipeptide-binding Protein, Domain 1"/>
    <property type="match status" value="1"/>
</dbReference>
<protein>
    <submittedName>
        <fullName evidence="3">ABC transporter substrate-binding protein</fullName>
    </submittedName>
</protein>
<dbReference type="PROSITE" id="PS51257">
    <property type="entry name" value="PROKAR_LIPOPROTEIN"/>
    <property type="match status" value="1"/>
</dbReference>
<dbReference type="Gene3D" id="3.40.190.10">
    <property type="entry name" value="Periplasmic binding protein-like II"/>
    <property type="match status" value="1"/>
</dbReference>
<evidence type="ECO:0000259" key="2">
    <source>
        <dbReference type="Pfam" id="PF00496"/>
    </source>
</evidence>
<dbReference type="Gene3D" id="3.10.105.10">
    <property type="entry name" value="Dipeptide-binding Protein, Domain 3"/>
    <property type="match status" value="1"/>
</dbReference>
<dbReference type="SUPFAM" id="SSF53850">
    <property type="entry name" value="Periplasmic binding protein-like II"/>
    <property type="match status" value="1"/>
</dbReference>
<dbReference type="Proteomes" id="UP001597285">
    <property type="component" value="Unassembled WGS sequence"/>
</dbReference>
<evidence type="ECO:0000313" key="4">
    <source>
        <dbReference type="Proteomes" id="UP001597285"/>
    </source>
</evidence>
<proteinExistence type="predicted"/>
<dbReference type="PANTHER" id="PTHR30290:SF38">
    <property type="entry name" value="D,D-DIPEPTIDE-BINDING PERIPLASMIC PROTEIN DDPA-RELATED"/>
    <property type="match status" value="1"/>
</dbReference>